<dbReference type="SUPFAM" id="SSF51445">
    <property type="entry name" value="(Trans)glycosidases"/>
    <property type="match status" value="1"/>
</dbReference>
<evidence type="ECO:0000259" key="1">
    <source>
        <dbReference type="PROSITE" id="PS51910"/>
    </source>
</evidence>
<proteinExistence type="predicted"/>
<evidence type="ECO:0000313" key="2">
    <source>
        <dbReference type="Ensembl" id="ENSCGRP00001025451.1"/>
    </source>
</evidence>
<sequence length="79" mass="9478">MFSTLHNRQTFINSAIKFLHQYRFDGLNLDWSHGSPAKDKHLFTILEQLPRLHPGHDLQSPWLPRWLHWEKQSPLQIPK</sequence>
<dbReference type="Proteomes" id="UP000694386">
    <property type="component" value="Unplaced"/>
</dbReference>
<dbReference type="AlphaFoldDB" id="A0A8C2MXT3"/>
<dbReference type="InterPro" id="IPR017853">
    <property type="entry name" value="GH"/>
</dbReference>
<dbReference type="Pfam" id="PF00704">
    <property type="entry name" value="Glyco_hydro_18"/>
    <property type="match status" value="1"/>
</dbReference>
<evidence type="ECO:0000313" key="3">
    <source>
        <dbReference type="Proteomes" id="UP000694386"/>
    </source>
</evidence>
<dbReference type="InterPro" id="IPR001223">
    <property type="entry name" value="Glyco_hydro18_cat"/>
</dbReference>
<reference evidence="2" key="1">
    <citation type="submission" date="2025-08" db="UniProtKB">
        <authorList>
            <consortium name="Ensembl"/>
        </authorList>
    </citation>
    <scope>IDENTIFICATION</scope>
</reference>
<name>A0A8C2MXT3_CRIGR</name>
<dbReference type="PROSITE" id="PS51910">
    <property type="entry name" value="GH18_2"/>
    <property type="match status" value="1"/>
</dbReference>
<dbReference type="GO" id="GO:0005975">
    <property type="term" value="P:carbohydrate metabolic process"/>
    <property type="evidence" value="ECO:0007669"/>
    <property type="project" value="InterPro"/>
</dbReference>
<reference evidence="2" key="2">
    <citation type="submission" date="2025-09" db="UniProtKB">
        <authorList>
            <consortium name="Ensembl"/>
        </authorList>
    </citation>
    <scope>IDENTIFICATION</scope>
</reference>
<feature type="domain" description="GH18" evidence="1">
    <location>
        <begin position="1"/>
        <end position="79"/>
    </location>
</feature>
<organism evidence="2 3">
    <name type="scientific">Cricetulus griseus</name>
    <name type="common">Chinese hamster</name>
    <name type="synonym">Cricetulus barabensis griseus</name>
    <dbReference type="NCBI Taxonomy" id="10029"/>
    <lineage>
        <taxon>Eukaryota</taxon>
        <taxon>Metazoa</taxon>
        <taxon>Chordata</taxon>
        <taxon>Craniata</taxon>
        <taxon>Vertebrata</taxon>
        <taxon>Euteleostomi</taxon>
        <taxon>Mammalia</taxon>
        <taxon>Eutheria</taxon>
        <taxon>Euarchontoglires</taxon>
        <taxon>Glires</taxon>
        <taxon>Rodentia</taxon>
        <taxon>Myomorpha</taxon>
        <taxon>Muroidea</taxon>
        <taxon>Cricetidae</taxon>
        <taxon>Cricetinae</taxon>
        <taxon>Cricetulus</taxon>
    </lineage>
</organism>
<dbReference type="Gene3D" id="3.20.20.80">
    <property type="entry name" value="Glycosidases"/>
    <property type="match status" value="1"/>
</dbReference>
<accession>A0A8C2MXT3</accession>
<protein>
    <recommendedName>
        <fullName evidence="1">GH18 domain-containing protein</fullName>
    </recommendedName>
</protein>
<dbReference type="Ensembl" id="ENSCGRT00001029697.1">
    <property type="protein sequence ID" value="ENSCGRP00001025451.1"/>
    <property type="gene ID" value="ENSCGRG00001023048.1"/>
</dbReference>